<proteinExistence type="predicted"/>
<reference evidence="1" key="1">
    <citation type="submission" date="2021-01" db="EMBL/GenBank/DDBJ databases">
        <title>Genome public.</title>
        <authorList>
            <person name="Liu C."/>
            <person name="Sun Q."/>
        </authorList>
    </citation>
    <scope>NUCLEOTIDE SEQUENCE</scope>
    <source>
        <strain evidence="1">YIM B02565</strain>
    </source>
</reference>
<evidence type="ECO:0000313" key="1">
    <source>
        <dbReference type="EMBL" id="MBL4931465.1"/>
    </source>
</evidence>
<sequence length="196" mass="23047">MNSNKYDDQYMMSLAQEMSKNNMVSYEEFPKYDLFLSQVIDYLNDKFTEDKYTNNIVQNYVKSEVISKPEDGKKRGYTKVHLAQLVLLSYMRPVLTTEEIKKVFKLAFNEINVRTDDIISWEDAYKIFSDIQKESFNELITGPLLKDSKLDGIIKDLNLEEKDEERIKLFLQVISLIAQASVIKKLVQRLVNEYNE</sequence>
<accession>A0A937FEL9</accession>
<protein>
    <submittedName>
        <fullName evidence="1">DUF1836 domain-containing protein</fullName>
    </submittedName>
</protein>
<gene>
    <name evidence="1" type="ORF">JK634_06590</name>
</gene>
<name>A0A937FEL9_9CLOT</name>
<dbReference type="InterPro" id="IPR014975">
    <property type="entry name" value="DUF1836"/>
</dbReference>
<dbReference type="PANTHER" id="PTHR40056">
    <property type="entry name" value="HYPOTHETICAL CYTOSOLIC PROTEIN"/>
    <property type="match status" value="1"/>
</dbReference>
<keyword evidence="2" id="KW-1185">Reference proteome</keyword>
<evidence type="ECO:0000313" key="2">
    <source>
        <dbReference type="Proteomes" id="UP000623681"/>
    </source>
</evidence>
<dbReference type="EMBL" id="JAESWA010000020">
    <property type="protein sequence ID" value="MBL4931465.1"/>
    <property type="molecule type" value="Genomic_DNA"/>
</dbReference>
<dbReference type="AlphaFoldDB" id="A0A937FEL9"/>
<dbReference type="RefSeq" id="WP_202766850.1">
    <property type="nucleotide sequence ID" value="NZ_JAESWA010000020.1"/>
</dbReference>
<dbReference type="Proteomes" id="UP000623681">
    <property type="component" value="Unassembled WGS sequence"/>
</dbReference>
<dbReference type="Pfam" id="PF08876">
    <property type="entry name" value="DUF1836"/>
    <property type="match status" value="1"/>
</dbReference>
<comment type="caution">
    <text evidence="1">The sequence shown here is derived from an EMBL/GenBank/DDBJ whole genome shotgun (WGS) entry which is preliminary data.</text>
</comment>
<dbReference type="PANTHER" id="PTHR40056:SF1">
    <property type="entry name" value="DUF1836 DOMAIN-CONTAINING PROTEIN"/>
    <property type="match status" value="1"/>
</dbReference>
<organism evidence="1 2">
    <name type="scientific">Clostridium paridis</name>
    <dbReference type="NCBI Taxonomy" id="2803863"/>
    <lineage>
        <taxon>Bacteria</taxon>
        <taxon>Bacillati</taxon>
        <taxon>Bacillota</taxon>
        <taxon>Clostridia</taxon>
        <taxon>Eubacteriales</taxon>
        <taxon>Clostridiaceae</taxon>
        <taxon>Clostridium</taxon>
    </lineage>
</organism>